<feature type="chain" id="PRO_5045270282" evidence="1">
    <location>
        <begin position="32"/>
        <end position="343"/>
    </location>
</feature>
<keyword evidence="1" id="KW-0732">Signal</keyword>
<evidence type="ECO:0000256" key="1">
    <source>
        <dbReference type="SAM" id="SignalP"/>
    </source>
</evidence>
<dbReference type="SUPFAM" id="SSF48452">
    <property type="entry name" value="TPR-like"/>
    <property type="match status" value="1"/>
</dbReference>
<accession>A0ABZ2K3L2</accession>
<evidence type="ECO:0000313" key="2">
    <source>
        <dbReference type="EMBL" id="WXA93300.1"/>
    </source>
</evidence>
<keyword evidence="3" id="KW-1185">Reference proteome</keyword>
<dbReference type="PROSITE" id="PS51257">
    <property type="entry name" value="PROKAR_LIPOPROTEIN"/>
    <property type="match status" value="1"/>
</dbReference>
<dbReference type="InterPro" id="IPR011990">
    <property type="entry name" value="TPR-like_helical_dom_sf"/>
</dbReference>
<dbReference type="Proteomes" id="UP001379533">
    <property type="component" value="Chromosome"/>
</dbReference>
<dbReference type="EMBL" id="CP089982">
    <property type="protein sequence ID" value="WXA93300.1"/>
    <property type="molecule type" value="Genomic_DNA"/>
</dbReference>
<organism evidence="2 3">
    <name type="scientific">Pendulispora brunnea</name>
    <dbReference type="NCBI Taxonomy" id="2905690"/>
    <lineage>
        <taxon>Bacteria</taxon>
        <taxon>Pseudomonadati</taxon>
        <taxon>Myxococcota</taxon>
        <taxon>Myxococcia</taxon>
        <taxon>Myxococcales</taxon>
        <taxon>Sorangiineae</taxon>
        <taxon>Pendulisporaceae</taxon>
        <taxon>Pendulispora</taxon>
    </lineage>
</organism>
<dbReference type="RefSeq" id="WP_394843901.1">
    <property type="nucleotide sequence ID" value="NZ_CP089982.1"/>
</dbReference>
<proteinExistence type="predicted"/>
<protein>
    <submittedName>
        <fullName evidence="2">Uncharacterized protein</fullName>
    </submittedName>
</protein>
<gene>
    <name evidence="2" type="ORF">LZC95_43465</name>
</gene>
<sequence length="343" mass="37200">MPERQRVTHDKRRFSSGSSLVSLVLATLAIAGCVKHAPAAGPPATAAGASEIDLETSRTLFADAIKDEEAQNWAGAREKLQRAGAIKMTPSIRFHIALCEEQLKYPCEALNDYIAAVNQARDNEDSEVLLASIDGLGRLASRLQVLKTFSPTAAGHIGVQCQPHGDDTMEKLRAEAEARQEEGVKRHTVGDVAGAWLAFKQAYTIYPSPKILWNLALSELDTGRNLDAARHLHTYAALKDPSVTQEKKKVASKRLAEARKKLGGILVEAAQGSKISVDEEPLPQGYEDGDLIELDPGHHVVVAELGTLRQERSIKVKLGKVTKVAMDDLTKTKPPEQAKSALK</sequence>
<evidence type="ECO:0000313" key="3">
    <source>
        <dbReference type="Proteomes" id="UP001379533"/>
    </source>
</evidence>
<name>A0ABZ2K3L2_9BACT</name>
<feature type="signal peptide" evidence="1">
    <location>
        <begin position="1"/>
        <end position="31"/>
    </location>
</feature>
<dbReference type="Gene3D" id="1.25.40.10">
    <property type="entry name" value="Tetratricopeptide repeat domain"/>
    <property type="match status" value="1"/>
</dbReference>
<reference evidence="2 3" key="1">
    <citation type="submission" date="2021-12" db="EMBL/GenBank/DDBJ databases">
        <title>Discovery of the Pendulisporaceae a myxobacterial family with distinct sporulation behavior and unique specialized metabolism.</title>
        <authorList>
            <person name="Garcia R."/>
            <person name="Popoff A."/>
            <person name="Bader C.D."/>
            <person name="Loehr J."/>
            <person name="Walesch S."/>
            <person name="Walt C."/>
            <person name="Boldt J."/>
            <person name="Bunk B."/>
            <person name="Haeckl F.J.F.P.J."/>
            <person name="Gunesch A.P."/>
            <person name="Birkelbach J."/>
            <person name="Nuebel U."/>
            <person name="Pietschmann T."/>
            <person name="Bach T."/>
            <person name="Mueller R."/>
        </authorList>
    </citation>
    <scope>NUCLEOTIDE SEQUENCE [LARGE SCALE GENOMIC DNA]</scope>
    <source>
        <strain evidence="2 3">MSr12523</strain>
    </source>
</reference>